<accession>A0ABX6PH93</accession>
<name>A0ABX6PH93_9HYPH</name>
<evidence type="ECO:0000313" key="2">
    <source>
        <dbReference type="EMBL" id="QKK17699.1"/>
    </source>
</evidence>
<organism evidence="2 3">
    <name type="scientific">Rhizobium indicum</name>
    <dbReference type="NCBI Taxonomy" id="2583231"/>
    <lineage>
        <taxon>Bacteria</taxon>
        <taxon>Pseudomonadati</taxon>
        <taxon>Pseudomonadota</taxon>
        <taxon>Alphaproteobacteria</taxon>
        <taxon>Hyphomicrobiales</taxon>
        <taxon>Rhizobiaceae</taxon>
        <taxon>Rhizobium/Agrobacterium group</taxon>
        <taxon>Rhizobium</taxon>
    </lineage>
</organism>
<keyword evidence="3" id="KW-1185">Reference proteome</keyword>
<dbReference type="Proteomes" id="UP000305673">
    <property type="component" value="Chromosome"/>
</dbReference>
<feature type="compositionally biased region" description="Basic and acidic residues" evidence="1">
    <location>
        <begin position="75"/>
        <end position="86"/>
    </location>
</feature>
<dbReference type="RefSeq" id="WP_138389542.1">
    <property type="nucleotide sequence ID" value="NZ_CP054021.1"/>
</dbReference>
<proteinExistence type="predicted"/>
<reference evidence="2 3" key="1">
    <citation type="submission" date="2020-05" db="EMBL/GenBank/DDBJ databases">
        <title>Genome sequences of pea root nodulating Rhizobium spp.</title>
        <authorList>
            <person name="Rahi P."/>
        </authorList>
    </citation>
    <scope>NUCLEOTIDE SEQUENCE [LARGE SCALE GENOMIC DNA]</scope>
    <source>
        <strain evidence="3">JKLM 12A2</strain>
    </source>
</reference>
<dbReference type="EMBL" id="CP054021">
    <property type="protein sequence ID" value="QKK17699.1"/>
    <property type="molecule type" value="Genomic_DNA"/>
</dbReference>
<gene>
    <name evidence="2" type="ORF">FFM53_015190</name>
</gene>
<evidence type="ECO:0000313" key="3">
    <source>
        <dbReference type="Proteomes" id="UP000305673"/>
    </source>
</evidence>
<evidence type="ECO:0000256" key="1">
    <source>
        <dbReference type="SAM" id="MobiDB-lite"/>
    </source>
</evidence>
<feature type="region of interest" description="Disordered" evidence="1">
    <location>
        <begin position="75"/>
        <end position="107"/>
    </location>
</feature>
<sequence>MSFKIAAKRSATCGINAAPYGRGAMVFGADGGTTVQALTLVNPQLGLETASDLSADALDYGRAALSENTMRAYRSDRKDFRSDSGKRKNRTISLSCHAQSHRDAKFE</sequence>
<protein>
    <submittedName>
        <fullName evidence="2">Uncharacterized protein</fullName>
    </submittedName>
</protein>